<gene>
    <name evidence="2" type="ORF">COT98_03640</name>
</gene>
<organism evidence="2 3">
    <name type="scientific">Candidatus Falkowbacteria bacterium CG10_big_fil_rev_8_21_14_0_10_39_9</name>
    <dbReference type="NCBI Taxonomy" id="1974566"/>
    <lineage>
        <taxon>Bacteria</taxon>
        <taxon>Candidatus Falkowiibacteriota</taxon>
    </lineage>
</organism>
<proteinExistence type="predicted"/>
<dbReference type="AlphaFoldDB" id="A0A2M6WNQ0"/>
<keyword evidence="1" id="KW-0812">Transmembrane</keyword>
<reference evidence="3" key="1">
    <citation type="submission" date="2017-09" db="EMBL/GenBank/DDBJ databases">
        <title>Depth-based differentiation of microbial function through sediment-hosted aquifers and enrichment of novel symbionts in the deep terrestrial subsurface.</title>
        <authorList>
            <person name="Probst A.J."/>
            <person name="Ladd B."/>
            <person name="Jarett J.K."/>
            <person name="Geller-Mcgrath D.E."/>
            <person name="Sieber C.M.K."/>
            <person name="Emerson J.B."/>
            <person name="Anantharaman K."/>
            <person name="Thomas B.C."/>
            <person name="Malmstrom R."/>
            <person name="Stieglmeier M."/>
            <person name="Klingl A."/>
            <person name="Woyke T."/>
            <person name="Ryan C.M."/>
            <person name="Banfield J.F."/>
        </authorList>
    </citation>
    <scope>NUCLEOTIDE SEQUENCE [LARGE SCALE GENOMIC DNA]</scope>
</reference>
<accession>A0A2M6WNQ0</accession>
<keyword evidence="1" id="KW-0472">Membrane</keyword>
<protein>
    <submittedName>
        <fullName evidence="2">Uncharacterized protein</fullName>
    </submittedName>
</protein>
<comment type="caution">
    <text evidence="2">The sequence shown here is derived from an EMBL/GenBank/DDBJ whole genome shotgun (WGS) entry which is preliminary data.</text>
</comment>
<sequence length="101" mass="11499">MLKILFSLMGGGLLVCLIVLAVGLIIVIRAAIRNARLREKYPPGTGEILTGTIPAAHRSRSIKFEPDGIDIVYYRITECKRIQSPGSRKIYYQYIIEYWKK</sequence>
<dbReference type="EMBL" id="PFAQ01000052">
    <property type="protein sequence ID" value="PIT94400.1"/>
    <property type="molecule type" value="Genomic_DNA"/>
</dbReference>
<feature type="transmembrane region" description="Helical" evidence="1">
    <location>
        <begin position="6"/>
        <end position="32"/>
    </location>
</feature>
<name>A0A2M6WNQ0_9BACT</name>
<keyword evidence="1" id="KW-1133">Transmembrane helix</keyword>
<evidence type="ECO:0000256" key="1">
    <source>
        <dbReference type="SAM" id="Phobius"/>
    </source>
</evidence>
<evidence type="ECO:0000313" key="2">
    <source>
        <dbReference type="EMBL" id="PIT94400.1"/>
    </source>
</evidence>
<evidence type="ECO:0000313" key="3">
    <source>
        <dbReference type="Proteomes" id="UP000228900"/>
    </source>
</evidence>
<dbReference type="Proteomes" id="UP000228900">
    <property type="component" value="Unassembled WGS sequence"/>
</dbReference>